<sequence>MASARTAAAAAAAANLPDILSKVHHLSDLQLALLLCLVSREHAIIATPSALTGTLVRELSLIATTTFGLAPSVVRCTPRTSLDDFVSALSAPREPPPPAAAARRPDYFVHDARLQSSAAAAAPRPGPGPGQVAGCVVAENLHLAPRPVQLQALELLRTRRVFTHTAVLAAPKRFLFIPVLAAEAPGRGGRLNPHLNDAFSMAHWHDPGQGFVHVEEAEEHAERASMESVVRKDAGAPPGTVSISEADVSLLARLSQQVEMDIDVVRYQMNITSFLRMHRAVRDGISPAATKHFDKLVRCLAPLHNMDYVTPALVGMAAKKIYLHRIRITTPENERSMQWGSTLAAVAALLKDVGPEQVVDDVLDMMSSVTDCQAGLPQPKNSSCLLPRQRLTCFMTRTTKDNIIIPPSAELSQSLSRLPHSVILREHHRGSFSAR</sequence>
<reference evidence="4" key="1">
    <citation type="submission" date="2020-03" db="EMBL/GenBank/DDBJ databases">
        <title>A mixture of massive structural variations and highly conserved coding sequences in Ustilaginoidea virens genome.</title>
        <authorList>
            <person name="Zhang K."/>
            <person name="Zhao Z."/>
            <person name="Zhang Z."/>
            <person name="Li Y."/>
            <person name="Hsiang T."/>
            <person name="Sun W."/>
        </authorList>
    </citation>
    <scope>NUCLEOTIDE SEQUENCE</scope>
    <source>
        <strain evidence="4">UV-8b</strain>
    </source>
</reference>
<evidence type="ECO:0000313" key="5">
    <source>
        <dbReference type="Proteomes" id="UP000027002"/>
    </source>
</evidence>
<dbReference type="RefSeq" id="XP_043000329.1">
    <property type="nucleotide sequence ID" value="XM_043144394.1"/>
</dbReference>
<dbReference type="GO" id="GO:0016851">
    <property type="term" value="F:magnesium chelatase activity"/>
    <property type="evidence" value="ECO:0007669"/>
    <property type="project" value="UniProtKB-EC"/>
</dbReference>
<feature type="domain" description="ChlI/MoxR AAA lid" evidence="3">
    <location>
        <begin position="276"/>
        <end position="335"/>
    </location>
</feature>
<organism evidence="4 5">
    <name type="scientific">Ustilaginoidea virens</name>
    <name type="common">Rice false smut fungus</name>
    <name type="synonym">Villosiclava virens</name>
    <dbReference type="NCBI Taxonomy" id="1159556"/>
    <lineage>
        <taxon>Eukaryota</taxon>
        <taxon>Fungi</taxon>
        <taxon>Dikarya</taxon>
        <taxon>Ascomycota</taxon>
        <taxon>Pezizomycotina</taxon>
        <taxon>Sordariomycetes</taxon>
        <taxon>Hypocreomycetidae</taxon>
        <taxon>Hypocreales</taxon>
        <taxon>Clavicipitaceae</taxon>
        <taxon>Ustilaginoidea</taxon>
    </lineage>
</organism>
<dbReference type="KEGG" id="uvi:66067674"/>
<dbReference type="InterPro" id="IPR052041">
    <property type="entry name" value="Nucleic_acid_metab_PIN/TRAM"/>
</dbReference>
<evidence type="ECO:0000259" key="3">
    <source>
        <dbReference type="Pfam" id="PF17863"/>
    </source>
</evidence>
<dbReference type="OrthoDB" id="5582146at2759"/>
<protein>
    <recommendedName>
        <fullName evidence="1">magnesium chelatase</fullName>
        <ecNumber evidence="1">6.6.1.1</ecNumber>
    </recommendedName>
</protein>
<dbReference type="Pfam" id="PF17863">
    <property type="entry name" value="AAA_lid_2"/>
    <property type="match status" value="1"/>
</dbReference>
<dbReference type="Gene3D" id="1.10.8.80">
    <property type="entry name" value="Magnesium chelatase subunit I, C-Terminal domain"/>
    <property type="match status" value="1"/>
</dbReference>
<dbReference type="EC" id="6.6.1.1" evidence="1"/>
<proteinExistence type="predicted"/>
<evidence type="ECO:0000256" key="2">
    <source>
        <dbReference type="ARBA" id="ARBA00023444"/>
    </source>
</evidence>
<name>A0A8E5MKA2_USTVR</name>
<keyword evidence="5" id="KW-1185">Reference proteome</keyword>
<gene>
    <name evidence="4" type="ORF">UV8b_06897</name>
</gene>
<dbReference type="InterPro" id="IPR041628">
    <property type="entry name" value="ChlI/MoxR_AAA_lid"/>
</dbReference>
<evidence type="ECO:0000256" key="1">
    <source>
        <dbReference type="ARBA" id="ARBA00012825"/>
    </source>
</evidence>
<dbReference type="PANTHER" id="PTHR11603:SF132">
    <property type="entry name" value="C2H2-TYPE DOMAIN-CONTAINING PROTEIN"/>
    <property type="match status" value="1"/>
</dbReference>
<dbReference type="PANTHER" id="PTHR11603">
    <property type="entry name" value="AAA FAMILY ATPASE"/>
    <property type="match status" value="1"/>
</dbReference>
<comment type="pathway">
    <text evidence="2">Porphyrin-containing compound metabolism.</text>
</comment>
<dbReference type="GeneID" id="66067674"/>
<evidence type="ECO:0000313" key="4">
    <source>
        <dbReference type="EMBL" id="QUC22656.1"/>
    </source>
</evidence>
<dbReference type="EMBL" id="CP072757">
    <property type="protein sequence ID" value="QUC22656.1"/>
    <property type="molecule type" value="Genomic_DNA"/>
</dbReference>
<dbReference type="AlphaFoldDB" id="A0A8E5MKA2"/>
<dbReference type="Proteomes" id="UP000027002">
    <property type="component" value="Chromosome 5"/>
</dbReference>
<accession>A0A8E5MKA2</accession>